<evidence type="ECO:0008006" key="4">
    <source>
        <dbReference type="Google" id="ProtNLM"/>
    </source>
</evidence>
<dbReference type="AlphaFoldDB" id="A0ABD6E7C7"/>
<accession>A0ABD6E7C7</accession>
<proteinExistence type="predicted"/>
<feature type="compositionally biased region" description="Basic and acidic residues" evidence="1">
    <location>
        <begin position="27"/>
        <end position="53"/>
    </location>
</feature>
<gene>
    <name evidence="2" type="ORF">AB6A40_002707</name>
</gene>
<feature type="region of interest" description="Disordered" evidence="1">
    <location>
        <begin position="458"/>
        <end position="483"/>
    </location>
</feature>
<organism evidence="2 3">
    <name type="scientific">Gnathostoma spinigerum</name>
    <dbReference type="NCBI Taxonomy" id="75299"/>
    <lineage>
        <taxon>Eukaryota</taxon>
        <taxon>Metazoa</taxon>
        <taxon>Ecdysozoa</taxon>
        <taxon>Nematoda</taxon>
        <taxon>Chromadorea</taxon>
        <taxon>Rhabditida</taxon>
        <taxon>Spirurina</taxon>
        <taxon>Gnathostomatomorpha</taxon>
        <taxon>Gnathostomatoidea</taxon>
        <taxon>Gnathostomatidae</taxon>
        <taxon>Gnathostoma</taxon>
    </lineage>
</organism>
<keyword evidence="3" id="KW-1185">Reference proteome</keyword>
<dbReference type="Proteomes" id="UP001608902">
    <property type="component" value="Unassembled WGS sequence"/>
</dbReference>
<evidence type="ECO:0000256" key="1">
    <source>
        <dbReference type="SAM" id="MobiDB-lite"/>
    </source>
</evidence>
<reference evidence="2 3" key="1">
    <citation type="submission" date="2024-08" db="EMBL/GenBank/DDBJ databases">
        <title>Gnathostoma spinigerum genome.</title>
        <authorList>
            <person name="Gonzalez-Bertolin B."/>
            <person name="Monzon S."/>
            <person name="Zaballos A."/>
            <person name="Jimenez P."/>
            <person name="Dekumyoy P."/>
            <person name="Varona S."/>
            <person name="Cuesta I."/>
            <person name="Sumanam S."/>
            <person name="Adisakwattana P."/>
            <person name="Gasser R.B."/>
            <person name="Hernandez-Gonzalez A."/>
            <person name="Young N.D."/>
            <person name="Perteguer M.J."/>
        </authorList>
    </citation>
    <scope>NUCLEOTIDE SEQUENCE [LARGE SCALE GENOMIC DNA]</scope>
    <source>
        <strain evidence="2">AL3</strain>
        <tissue evidence="2">Liver</tissue>
    </source>
</reference>
<evidence type="ECO:0000313" key="3">
    <source>
        <dbReference type="Proteomes" id="UP001608902"/>
    </source>
</evidence>
<dbReference type="EMBL" id="JBGFUD010001245">
    <property type="protein sequence ID" value="MFH4975998.1"/>
    <property type="molecule type" value="Genomic_DNA"/>
</dbReference>
<feature type="region of interest" description="Disordered" evidence="1">
    <location>
        <begin position="217"/>
        <end position="240"/>
    </location>
</feature>
<comment type="caution">
    <text evidence="2">The sequence shown here is derived from an EMBL/GenBank/DDBJ whole genome shotgun (WGS) entry which is preliminary data.</text>
</comment>
<feature type="region of interest" description="Disordered" evidence="1">
    <location>
        <begin position="27"/>
        <end position="64"/>
    </location>
</feature>
<name>A0ABD6E7C7_9BILA</name>
<feature type="compositionally biased region" description="Polar residues" evidence="1">
    <location>
        <begin position="458"/>
        <end position="467"/>
    </location>
</feature>
<protein>
    <recommendedName>
        <fullName evidence="4">BED-type domain-containing protein</fullName>
    </recommendedName>
</protein>
<evidence type="ECO:0000313" key="2">
    <source>
        <dbReference type="EMBL" id="MFH4975998.1"/>
    </source>
</evidence>
<sequence length="543" mass="60751">MNELLNETSKVNSEEIGEKIEAAVELSKEIDGSSSVDEKADDTSEVTSEKANDEETIESSRSTPDFLSMFGIKAENREDGTVITDEERSSLKSANDETHEIVDTCETPPKSAMEQPWEEELKTCDGLGEKVKFLKEQGLTFRLISERLNVPMTNCYTAIKKLRLPQEYWDKMKAEMRIRKRQQEAIEEGRHPEILSDTSVIPRKRLSKSINDDENGFSSILSMSSANGSAGSPEKNTTMSGRKHLTLEDGKVVQFWRDQGLTLQKIADKLQMPMSSCYRAMKRYQVTQKASQIIADKSTASVQNHDDEMLQLDENHFLPKSTSELLLGMVNASMSDLTSSLNQSDSIIARDTSMSTSSATAESPLPASKDDNFSARSLLVNDRRRGRFLNQNAIWNFVRNSTRSENTHCCILCGYELPFANVWSISQHLCSCHPERLSDSKSQEGQLPTMSSFMNNGTSNVISSNGIRPSPPATPSSSISPLPTPQDYTRMMLMIRNKLEWAAEQMAHSTNPEEIVGLMRVMSNGLEIMKQFGQRQLNVPTIV</sequence>